<dbReference type="Gene3D" id="1.25.40.530">
    <property type="entry name" value="MyTH4 domain"/>
    <property type="match status" value="1"/>
</dbReference>
<evidence type="ECO:0000259" key="5">
    <source>
        <dbReference type="PROSITE" id="PS51016"/>
    </source>
</evidence>
<dbReference type="PANTHER" id="PTHR45876">
    <property type="entry name" value="FI04035P"/>
    <property type="match status" value="1"/>
</dbReference>
<dbReference type="Gene3D" id="2.20.70.10">
    <property type="match status" value="3"/>
</dbReference>
<dbReference type="OMA" id="IMTHERS"/>
<reference evidence="6 7" key="1">
    <citation type="journal article" date="2013" name="Genome Biol.">
        <title>Genome of Acanthamoeba castellanii highlights extensive lateral gene transfer and early evolution of tyrosine kinase signaling.</title>
        <authorList>
            <person name="Clarke M."/>
            <person name="Lohan A.J."/>
            <person name="Liu B."/>
            <person name="Lagkouvardos I."/>
            <person name="Roy S."/>
            <person name="Zafar N."/>
            <person name="Bertelli C."/>
            <person name="Schilde C."/>
            <person name="Kianianmomeni A."/>
            <person name="Burglin T.R."/>
            <person name="Frech C."/>
            <person name="Turcotte B."/>
            <person name="Kopec K.O."/>
            <person name="Synnott J.M."/>
            <person name="Choo C."/>
            <person name="Paponov I."/>
            <person name="Finkler A."/>
            <person name="Soon Heng Tan C."/>
            <person name="Hutchins A.P."/>
            <person name="Weinmeier T."/>
            <person name="Rattei T."/>
            <person name="Chu J.S."/>
            <person name="Gimenez G."/>
            <person name="Irimia M."/>
            <person name="Rigden D.J."/>
            <person name="Fitzpatrick D.A."/>
            <person name="Lorenzo-Morales J."/>
            <person name="Bateman A."/>
            <person name="Chiu C.H."/>
            <person name="Tang P."/>
            <person name="Hegemann P."/>
            <person name="Fromm H."/>
            <person name="Raoult D."/>
            <person name="Greub G."/>
            <person name="Miranda-Saavedra D."/>
            <person name="Chen N."/>
            <person name="Nash P."/>
            <person name="Ginger M.L."/>
            <person name="Horn M."/>
            <person name="Schaap P."/>
            <person name="Caler L."/>
            <person name="Loftus B."/>
        </authorList>
    </citation>
    <scope>NUCLEOTIDE SEQUENCE [LARGE SCALE GENOMIC DNA]</scope>
    <source>
        <strain evidence="6 7">Neff</strain>
    </source>
</reference>
<organism evidence="6 7">
    <name type="scientific">Acanthamoeba castellanii (strain ATCC 30010 / Neff)</name>
    <dbReference type="NCBI Taxonomy" id="1257118"/>
    <lineage>
        <taxon>Eukaryota</taxon>
        <taxon>Amoebozoa</taxon>
        <taxon>Discosea</taxon>
        <taxon>Longamoebia</taxon>
        <taxon>Centramoebida</taxon>
        <taxon>Acanthamoebidae</taxon>
        <taxon>Acanthamoeba</taxon>
    </lineage>
</organism>
<dbReference type="RefSeq" id="XP_004334052.1">
    <property type="nucleotide sequence ID" value="XM_004334004.1"/>
</dbReference>
<dbReference type="Pfam" id="PF00397">
    <property type="entry name" value="WW"/>
    <property type="match status" value="3"/>
</dbReference>
<gene>
    <name evidence="6" type="ORF">ACA1_353620</name>
</gene>
<dbReference type="SUPFAM" id="SSF48350">
    <property type="entry name" value="GTPase activation domain, GAP"/>
    <property type="match status" value="1"/>
</dbReference>
<evidence type="ECO:0000313" key="7">
    <source>
        <dbReference type="Proteomes" id="UP000011083"/>
    </source>
</evidence>
<dbReference type="Pfam" id="PF00784">
    <property type="entry name" value="MyTH4"/>
    <property type="match status" value="1"/>
</dbReference>
<evidence type="ECO:0000256" key="1">
    <source>
        <dbReference type="ARBA" id="ARBA00022468"/>
    </source>
</evidence>
<dbReference type="SMART" id="SM00324">
    <property type="entry name" value="RhoGAP"/>
    <property type="match status" value="1"/>
</dbReference>
<evidence type="ECO:0000259" key="3">
    <source>
        <dbReference type="PROSITE" id="PS50020"/>
    </source>
</evidence>
<dbReference type="SMART" id="SM00456">
    <property type="entry name" value="WW"/>
    <property type="match status" value="3"/>
</dbReference>
<dbReference type="InterPro" id="IPR036020">
    <property type="entry name" value="WW_dom_sf"/>
</dbReference>
<feature type="domain" description="Rho-GAP" evidence="4">
    <location>
        <begin position="591"/>
        <end position="777"/>
    </location>
</feature>
<dbReference type="CDD" id="cd00201">
    <property type="entry name" value="WW"/>
    <property type="match status" value="3"/>
</dbReference>
<dbReference type="AlphaFoldDB" id="L8GGS6"/>
<feature type="region of interest" description="Disordered" evidence="2">
    <location>
        <begin position="250"/>
        <end position="350"/>
    </location>
</feature>
<feature type="region of interest" description="Disordered" evidence="2">
    <location>
        <begin position="139"/>
        <end position="163"/>
    </location>
</feature>
<protein>
    <submittedName>
        <fullName evidence="6">RhoGAP domain containing protein</fullName>
    </submittedName>
</protein>
<proteinExistence type="predicted"/>
<keyword evidence="1" id="KW-0343">GTPase activation</keyword>
<feature type="compositionally biased region" description="Low complexity" evidence="2">
    <location>
        <begin position="282"/>
        <end position="292"/>
    </location>
</feature>
<dbReference type="InterPro" id="IPR000198">
    <property type="entry name" value="RhoGAP_dom"/>
</dbReference>
<dbReference type="EMBL" id="KB008136">
    <property type="protein sequence ID" value="ELR12039.1"/>
    <property type="molecule type" value="Genomic_DNA"/>
</dbReference>
<dbReference type="InterPro" id="IPR000857">
    <property type="entry name" value="MyTH4_dom"/>
</dbReference>
<evidence type="ECO:0000313" key="6">
    <source>
        <dbReference type="EMBL" id="ELR12039.1"/>
    </source>
</evidence>
<dbReference type="GO" id="GO:0005856">
    <property type="term" value="C:cytoskeleton"/>
    <property type="evidence" value="ECO:0007669"/>
    <property type="project" value="InterPro"/>
</dbReference>
<dbReference type="OrthoDB" id="437889at2759"/>
<dbReference type="InterPro" id="IPR038185">
    <property type="entry name" value="MyTH4_dom_sf"/>
</dbReference>
<dbReference type="SUPFAM" id="SSF51045">
    <property type="entry name" value="WW domain"/>
    <property type="match status" value="3"/>
</dbReference>
<dbReference type="STRING" id="1257118.L8GGS6"/>
<dbReference type="SMART" id="SM00139">
    <property type="entry name" value="MyTH4"/>
    <property type="match status" value="1"/>
</dbReference>
<feature type="domain" description="WW" evidence="3">
    <location>
        <begin position="45"/>
        <end position="78"/>
    </location>
</feature>
<dbReference type="InterPro" id="IPR008936">
    <property type="entry name" value="Rho_GTPase_activation_prot"/>
</dbReference>
<dbReference type="Gene3D" id="1.10.555.10">
    <property type="entry name" value="Rho GTPase activation protein"/>
    <property type="match status" value="1"/>
</dbReference>
<dbReference type="Pfam" id="PF00620">
    <property type="entry name" value="RhoGAP"/>
    <property type="match status" value="1"/>
</dbReference>
<accession>L8GGS6</accession>
<dbReference type="PROSITE" id="PS51016">
    <property type="entry name" value="MYTH4"/>
    <property type="match status" value="1"/>
</dbReference>
<dbReference type="PROSITE" id="PS50238">
    <property type="entry name" value="RHOGAP"/>
    <property type="match status" value="1"/>
</dbReference>
<dbReference type="Proteomes" id="UP000011083">
    <property type="component" value="Unassembled WGS sequence"/>
</dbReference>
<keyword evidence="7" id="KW-1185">Reference proteome</keyword>
<dbReference type="PROSITE" id="PS01159">
    <property type="entry name" value="WW_DOMAIN_1"/>
    <property type="match status" value="2"/>
</dbReference>
<dbReference type="KEGG" id="acan:ACA1_353620"/>
<dbReference type="GO" id="GO:0005737">
    <property type="term" value="C:cytoplasm"/>
    <property type="evidence" value="ECO:0007669"/>
    <property type="project" value="TreeGrafter"/>
</dbReference>
<name>L8GGS6_ACACF</name>
<dbReference type="PROSITE" id="PS50020">
    <property type="entry name" value="WW_DOMAIN_2"/>
    <property type="match status" value="3"/>
</dbReference>
<feature type="domain" description="WW" evidence="3">
    <location>
        <begin position="5"/>
        <end position="39"/>
    </location>
</feature>
<feature type="domain" description="WW" evidence="3">
    <location>
        <begin position="99"/>
        <end position="127"/>
    </location>
</feature>
<dbReference type="InterPro" id="IPR001202">
    <property type="entry name" value="WW_dom"/>
</dbReference>
<evidence type="ECO:0000259" key="4">
    <source>
        <dbReference type="PROSITE" id="PS50238"/>
    </source>
</evidence>
<feature type="domain" description="MyTH4" evidence="5">
    <location>
        <begin position="428"/>
        <end position="580"/>
    </location>
</feature>
<dbReference type="GO" id="GO:0005096">
    <property type="term" value="F:GTPase activator activity"/>
    <property type="evidence" value="ECO:0007669"/>
    <property type="project" value="UniProtKB-KW"/>
</dbReference>
<dbReference type="PANTHER" id="PTHR45876:SF8">
    <property type="entry name" value="FI04035P"/>
    <property type="match status" value="1"/>
</dbReference>
<feature type="compositionally biased region" description="Basic and acidic residues" evidence="2">
    <location>
        <begin position="299"/>
        <end position="312"/>
    </location>
</feature>
<dbReference type="VEuPathDB" id="AmoebaDB:ACA1_353620"/>
<sequence length="777" mass="85401">MSSPTSRGAGWQELKDEASGQAYYYNSHTGETTWTTPPELQQQATPKNEWWELFDASRGRPYFYNPSTKQTVWEAPPGVTPLVIVPESGGGAAANGGQWNEVVDLKSGLTYYVNSATGQSSWVKPGSGSQQVTITVDEPASPVSVPPRPKSVMVRNGAPSSGNRHTVALGKGGGFAQSNNIPPPLPVLHTQDDINTSPPHVPAVAGLLRRQRWLAAAWRIGHHHAHRARGLHPRPRSSSFILPQQALAFSPHHHHHPPAGSLATIVSPRGLPSSSPGGGGSAAEAAAAATGLASGGSGGKEEKEGKKKGGSERKKKLAFRKTAIFGKEGKEGSKHKKTHSIGGGGRSASMSERDIAQGVLSNSGSHIISRADDLESDGSDIMPTMPKSIIVDINKFQLEGYARKFFNAQKKKGVFTRKKTPVKEMLMFQKQPLEVSLLNFHKPELQKKALDLFKLILAYQGVIKRETNESPLAIARQIAADGITEGQIRDELFCQLCKQTCYTPNEGWELMVVSCLTFPPTQDLEAWFRKYLEEHVRKGSDAGKEAIYARFCLKKLNLMCQKQGPSRGRVPSLREIEKIIAAPFHFSPFGADLEEIMTHERSLNPSAQVPRIVEFLCDSVMRLNGCNIEGLFRIPGDSEGIYTSKADIECGNFDISNFRDANVPAALLKLWMRELAHPLIPDALYDKALKSGHDPKRVKEVVDKCPKNNQSVIRYVIRFIQVLAQPENQARTKMNVNNLAMIFAPTFLRCPSDNPQDLMENTRYEQDFVHDLIVNLS</sequence>
<dbReference type="GO" id="GO:0007165">
    <property type="term" value="P:signal transduction"/>
    <property type="evidence" value="ECO:0007669"/>
    <property type="project" value="InterPro"/>
</dbReference>
<evidence type="ECO:0000256" key="2">
    <source>
        <dbReference type="SAM" id="MobiDB-lite"/>
    </source>
</evidence>
<dbReference type="GeneID" id="14912515"/>